<reference evidence="3" key="1">
    <citation type="submission" date="2020-05" db="EMBL/GenBank/DDBJ databases">
        <title>Frigoriglobus tundricola gen. nov., sp. nov., a psychrotolerant cellulolytic planctomycete of the family Gemmataceae with two divergent copies of 16S rRNA gene.</title>
        <authorList>
            <person name="Kulichevskaya I.S."/>
            <person name="Ivanova A.A."/>
            <person name="Naumoff D.G."/>
            <person name="Beletsky A.V."/>
            <person name="Rijpstra W.I.C."/>
            <person name="Sinninghe Damste J.S."/>
            <person name="Mardanov A.V."/>
            <person name="Ravin N.V."/>
            <person name="Dedysh S.N."/>
        </authorList>
    </citation>
    <scope>NUCLEOTIDE SEQUENCE [LARGE SCALE GENOMIC DNA]</scope>
    <source>
        <strain evidence="3">PL17</strain>
    </source>
</reference>
<feature type="region of interest" description="Disordered" evidence="1">
    <location>
        <begin position="1"/>
        <end position="49"/>
    </location>
</feature>
<name>A0A6M5Z2X7_9BACT</name>
<evidence type="ECO:0000256" key="1">
    <source>
        <dbReference type="SAM" id="MobiDB-lite"/>
    </source>
</evidence>
<dbReference type="EMBL" id="CP053452">
    <property type="protein sequence ID" value="QJW99552.1"/>
    <property type="molecule type" value="Genomic_DNA"/>
</dbReference>
<dbReference type="KEGG" id="ftj:FTUN_7164"/>
<accession>A0A6M5Z2X7</accession>
<protein>
    <submittedName>
        <fullName evidence="2">Uncharacterized protein</fullName>
    </submittedName>
</protein>
<organism evidence="2 3">
    <name type="scientific">Frigoriglobus tundricola</name>
    <dbReference type="NCBI Taxonomy" id="2774151"/>
    <lineage>
        <taxon>Bacteria</taxon>
        <taxon>Pseudomonadati</taxon>
        <taxon>Planctomycetota</taxon>
        <taxon>Planctomycetia</taxon>
        <taxon>Gemmatales</taxon>
        <taxon>Gemmataceae</taxon>
        <taxon>Frigoriglobus</taxon>
    </lineage>
</organism>
<feature type="compositionally biased region" description="Basic and acidic residues" evidence="1">
    <location>
        <begin position="31"/>
        <end position="43"/>
    </location>
</feature>
<keyword evidence="3" id="KW-1185">Reference proteome</keyword>
<dbReference type="AlphaFoldDB" id="A0A6M5Z2X7"/>
<dbReference type="Proteomes" id="UP000503447">
    <property type="component" value="Chromosome"/>
</dbReference>
<evidence type="ECO:0000313" key="3">
    <source>
        <dbReference type="Proteomes" id="UP000503447"/>
    </source>
</evidence>
<gene>
    <name evidence="2" type="ORF">FTUN_7164</name>
</gene>
<sequence>MTAHGSRPFGLAGTHRPTRGAAPGRAVPALRAEERGPSDAIRDHGHRRG</sequence>
<evidence type="ECO:0000313" key="2">
    <source>
        <dbReference type="EMBL" id="QJW99552.1"/>
    </source>
</evidence>
<proteinExistence type="predicted"/>